<dbReference type="InterPro" id="IPR014729">
    <property type="entry name" value="Rossmann-like_a/b/a_fold"/>
</dbReference>
<protein>
    <recommendedName>
        <fullName evidence="4">Adenosine 5'-phosphosulfate reductase</fullName>
        <shortName evidence="4">APS reductase</shortName>
        <ecNumber evidence="4">1.8.4.10</ecNumber>
    </recommendedName>
    <alternativeName>
        <fullName evidence="4">5'-adenylylsulfate reductase</fullName>
    </alternativeName>
    <alternativeName>
        <fullName evidence="4">Thioredoxin-dependent 5'-adenylylsulfate reductase</fullName>
    </alternativeName>
</protein>
<dbReference type="InterPro" id="IPR002500">
    <property type="entry name" value="PAPS_reduct_dom"/>
</dbReference>
<feature type="binding site" evidence="4">
    <location>
        <position position="209"/>
    </location>
    <ligand>
        <name>[4Fe-4S] cluster</name>
        <dbReference type="ChEBI" id="CHEBI:49883"/>
    </ligand>
</feature>
<dbReference type="Gene3D" id="3.40.50.620">
    <property type="entry name" value="HUPs"/>
    <property type="match status" value="1"/>
</dbReference>
<comment type="similarity">
    <text evidence="1 4">Belongs to the PAPS reductase family. CysH subfamily.</text>
</comment>
<keyword evidence="2 4" id="KW-0560">Oxidoreductase</keyword>
<evidence type="ECO:0000256" key="2">
    <source>
        <dbReference type="ARBA" id="ARBA00023002"/>
    </source>
</evidence>
<keyword evidence="4" id="KW-0479">Metal-binding</keyword>
<feature type="binding site" evidence="4">
    <location>
        <position position="125"/>
    </location>
    <ligand>
        <name>[4Fe-4S] cluster</name>
        <dbReference type="ChEBI" id="CHEBI:49883"/>
    </ligand>
</feature>
<sequence>MLPEPVAFSPVPQRVTRLNERYRHHSATSVVERALADADTGRVALVSSFGAESVVLLHMVAVIDPQVPVLFIDTEMLFPETLDYQREVADHLGLQDLRVIRASRTRIAAIDPQGDLHRTDPDACCTLRKTEPLEHALAPFDAWITGRKRFQGGQRSALEFFEAEGAARIKVNPLAHWRAEDVQDYMVNNHLPRHPLVARGFPSIGCAPCTTPVAQGEDPRAGRWRGTGKEECGIHFVDGKIVRGPLRHAS</sequence>
<comment type="catalytic activity">
    <reaction evidence="4">
        <text>[thioredoxin]-disulfide + sulfite + AMP + 2 H(+) = adenosine 5'-phosphosulfate + [thioredoxin]-dithiol</text>
        <dbReference type="Rhea" id="RHEA:21976"/>
        <dbReference type="Rhea" id="RHEA-COMP:10698"/>
        <dbReference type="Rhea" id="RHEA-COMP:10700"/>
        <dbReference type="ChEBI" id="CHEBI:15378"/>
        <dbReference type="ChEBI" id="CHEBI:17359"/>
        <dbReference type="ChEBI" id="CHEBI:29950"/>
        <dbReference type="ChEBI" id="CHEBI:50058"/>
        <dbReference type="ChEBI" id="CHEBI:58243"/>
        <dbReference type="ChEBI" id="CHEBI:456215"/>
        <dbReference type="EC" id="1.8.4.10"/>
    </reaction>
</comment>
<comment type="cofactor">
    <cofactor evidence="4">
        <name>[4Fe-4S] cluster</name>
        <dbReference type="ChEBI" id="CHEBI:49883"/>
    </cofactor>
    <text evidence="4">Binds 1 [4Fe-4S] cluster per subunit.</text>
</comment>
<accession>A0ABP9LJ20</accession>
<dbReference type="Pfam" id="PF01507">
    <property type="entry name" value="PAPS_reduct"/>
    <property type="match status" value="1"/>
</dbReference>
<feature type="binding site" evidence="4">
    <location>
        <position position="206"/>
    </location>
    <ligand>
        <name>[4Fe-4S] cluster</name>
        <dbReference type="ChEBI" id="CHEBI:49883"/>
    </ligand>
</feature>
<comment type="caution">
    <text evidence="6">The sequence shown here is derived from an EMBL/GenBank/DDBJ whole genome shotgun (WGS) entry which is preliminary data.</text>
</comment>
<evidence type="ECO:0000256" key="3">
    <source>
        <dbReference type="ARBA" id="ARBA00024327"/>
    </source>
</evidence>
<keyword evidence="4" id="KW-0411">Iron-sulfur</keyword>
<evidence type="ECO:0000256" key="4">
    <source>
        <dbReference type="HAMAP-Rule" id="MF_00063"/>
    </source>
</evidence>
<dbReference type="NCBIfam" id="TIGR00434">
    <property type="entry name" value="cysH"/>
    <property type="match status" value="1"/>
</dbReference>
<feature type="binding site" evidence="4">
    <location>
        <position position="124"/>
    </location>
    <ligand>
        <name>[4Fe-4S] cluster</name>
        <dbReference type="ChEBI" id="CHEBI:49883"/>
    </ligand>
</feature>
<feature type="domain" description="Phosphoadenosine phosphosulphate reductase" evidence="5">
    <location>
        <begin position="43"/>
        <end position="212"/>
    </location>
</feature>
<comment type="subcellular location">
    <subcellularLocation>
        <location evidence="4">Cytoplasm</location>
    </subcellularLocation>
</comment>
<dbReference type="EC" id="1.8.4.10" evidence="4"/>
<dbReference type="EMBL" id="BAABHW010000005">
    <property type="protein sequence ID" value="GAA5078832.1"/>
    <property type="molecule type" value="Genomic_DNA"/>
</dbReference>
<reference evidence="7" key="1">
    <citation type="journal article" date="2019" name="Int. J. Syst. Evol. Microbiol.">
        <title>The Global Catalogue of Microorganisms (GCM) 10K type strain sequencing project: providing services to taxonomists for standard genome sequencing and annotation.</title>
        <authorList>
            <consortium name="The Broad Institute Genomics Platform"/>
            <consortium name="The Broad Institute Genome Sequencing Center for Infectious Disease"/>
            <person name="Wu L."/>
            <person name="Ma J."/>
        </authorList>
    </citation>
    <scope>NUCLEOTIDE SEQUENCE [LARGE SCALE GENOMIC DNA]</scope>
    <source>
        <strain evidence="7">JCM 18015</strain>
    </source>
</reference>
<organism evidence="6 7">
    <name type="scientific">[Roseibacterium] beibuensis</name>
    <dbReference type="NCBI Taxonomy" id="1193142"/>
    <lineage>
        <taxon>Bacteria</taxon>
        <taxon>Pseudomonadati</taxon>
        <taxon>Pseudomonadota</taxon>
        <taxon>Alphaproteobacteria</taxon>
        <taxon>Rhodobacterales</taxon>
        <taxon>Roseobacteraceae</taxon>
        <taxon>Roseicyclus</taxon>
    </lineage>
</organism>
<dbReference type="PIRSF" id="PIRSF000857">
    <property type="entry name" value="PAPS_reductase"/>
    <property type="match status" value="1"/>
</dbReference>
<dbReference type="SUPFAM" id="SSF52402">
    <property type="entry name" value="Adenine nucleotide alpha hydrolases-like"/>
    <property type="match status" value="1"/>
</dbReference>
<feature type="active site" description="Nucleophile; cysteine thiosulfonate intermediate" evidence="4">
    <location>
        <position position="232"/>
    </location>
</feature>
<proteinExistence type="inferred from homology"/>
<dbReference type="NCBIfam" id="NF002537">
    <property type="entry name" value="PRK02090.1"/>
    <property type="match status" value="1"/>
</dbReference>
<keyword evidence="4" id="KW-0408">Iron</keyword>
<comment type="pathway">
    <text evidence="3 4">Sulfur metabolism; hydrogen sulfide biosynthesis; sulfite from sulfate.</text>
</comment>
<evidence type="ECO:0000259" key="5">
    <source>
        <dbReference type="Pfam" id="PF01507"/>
    </source>
</evidence>
<dbReference type="HAMAP" id="MF_00063">
    <property type="entry name" value="CysH"/>
    <property type="match status" value="1"/>
</dbReference>
<dbReference type="Proteomes" id="UP001499910">
    <property type="component" value="Unassembled WGS sequence"/>
</dbReference>
<keyword evidence="7" id="KW-1185">Reference proteome</keyword>
<name>A0ABP9LJ20_9RHOB</name>
<gene>
    <name evidence="4" type="primary">cysH</name>
    <name evidence="6" type="ORF">GCM10023209_30360</name>
</gene>
<evidence type="ECO:0000256" key="1">
    <source>
        <dbReference type="ARBA" id="ARBA00009732"/>
    </source>
</evidence>
<dbReference type="PANTHER" id="PTHR46509">
    <property type="entry name" value="PHOSPHOADENOSINE PHOSPHOSULFATE REDUCTASE"/>
    <property type="match status" value="1"/>
</dbReference>
<dbReference type="PANTHER" id="PTHR46509:SF1">
    <property type="entry name" value="PHOSPHOADENOSINE PHOSPHOSULFATE REDUCTASE"/>
    <property type="match status" value="1"/>
</dbReference>
<dbReference type="InterPro" id="IPR004511">
    <property type="entry name" value="PAPS/APS_Rdtase"/>
</dbReference>
<dbReference type="RefSeq" id="WP_259552740.1">
    <property type="nucleotide sequence ID" value="NZ_BAABHW010000005.1"/>
</dbReference>
<evidence type="ECO:0000313" key="6">
    <source>
        <dbReference type="EMBL" id="GAA5078832.1"/>
    </source>
</evidence>
<comment type="function">
    <text evidence="4">Catalyzes the formation of sulfite from adenosine 5'-phosphosulfate (APS) using thioredoxin as an electron donor.</text>
</comment>
<keyword evidence="4" id="KW-0963">Cytoplasm</keyword>
<evidence type="ECO:0000313" key="7">
    <source>
        <dbReference type="Proteomes" id="UP001499910"/>
    </source>
</evidence>